<dbReference type="FunFam" id="2.60.40.150:FF:000076">
    <property type="entry name" value="multiple C2 and transmembrane domain-containing protein 2 isoform X1"/>
    <property type="match status" value="1"/>
</dbReference>
<evidence type="ECO:0000256" key="2">
    <source>
        <dbReference type="ARBA" id="ARBA00004141"/>
    </source>
</evidence>
<keyword evidence="7" id="KW-0106">Calcium</keyword>
<feature type="domain" description="C2" evidence="12">
    <location>
        <begin position="163"/>
        <end position="278"/>
    </location>
</feature>
<dbReference type="InterPro" id="IPR035892">
    <property type="entry name" value="C2_domain_sf"/>
</dbReference>
<feature type="compositionally biased region" description="Basic and acidic residues" evidence="10">
    <location>
        <begin position="40"/>
        <end position="68"/>
    </location>
</feature>
<feature type="transmembrane region" description="Helical" evidence="11">
    <location>
        <begin position="533"/>
        <end position="559"/>
    </location>
</feature>
<keyword evidence="14" id="KW-1185">Reference proteome</keyword>
<feature type="region of interest" description="Disordered" evidence="10">
    <location>
        <begin position="1"/>
        <end position="145"/>
    </location>
</feature>
<reference evidence="13 14" key="1">
    <citation type="submission" date="2019-03" db="EMBL/GenBank/DDBJ databases">
        <title>First draft genome of Liparis tanakae, snailfish: a comprehensive survey of snailfish specific genes.</title>
        <authorList>
            <person name="Kim W."/>
            <person name="Song I."/>
            <person name="Jeong J.-H."/>
            <person name="Kim D."/>
            <person name="Kim S."/>
            <person name="Ryu S."/>
            <person name="Song J.Y."/>
            <person name="Lee S.K."/>
        </authorList>
    </citation>
    <scope>NUCLEOTIDE SEQUENCE [LARGE SCALE GENOMIC DNA]</scope>
    <source>
        <tissue evidence="13">Muscle</tissue>
    </source>
</reference>
<dbReference type="EMBL" id="SRLO01000371">
    <property type="protein sequence ID" value="TNN58752.1"/>
    <property type="molecule type" value="Genomic_DNA"/>
</dbReference>
<evidence type="ECO:0000256" key="11">
    <source>
        <dbReference type="SAM" id="Phobius"/>
    </source>
</evidence>
<dbReference type="InterPro" id="IPR000008">
    <property type="entry name" value="C2_dom"/>
</dbReference>
<keyword evidence="5" id="KW-0479">Metal-binding</keyword>
<dbReference type="Pfam" id="PF00168">
    <property type="entry name" value="C2"/>
    <property type="match status" value="3"/>
</dbReference>
<evidence type="ECO:0000256" key="8">
    <source>
        <dbReference type="ARBA" id="ARBA00022989"/>
    </source>
</evidence>
<dbReference type="GO" id="GO:0030672">
    <property type="term" value="C:synaptic vesicle membrane"/>
    <property type="evidence" value="ECO:0007669"/>
    <property type="project" value="TreeGrafter"/>
</dbReference>
<dbReference type="OrthoDB" id="5973539at2759"/>
<name>A0A4Z2H1I2_9TELE</name>
<comment type="similarity">
    <text evidence="3">Belongs to the MCTP family.</text>
</comment>
<dbReference type="PANTHER" id="PTHR45911:SF2">
    <property type="entry name" value="MULTIPLE C2 AND TRANSMEMBRANE DOMAIN-CONTAINING PROTEIN 2"/>
    <property type="match status" value="1"/>
</dbReference>
<protein>
    <submittedName>
        <fullName evidence="13">Multiple C2 and transmembrane domain-containing protein 2</fullName>
    </submittedName>
</protein>
<dbReference type="PRINTS" id="PR00360">
    <property type="entry name" value="C2DOMAIN"/>
</dbReference>
<keyword evidence="9 11" id="KW-0472">Membrane</keyword>
<dbReference type="Gene3D" id="2.60.40.150">
    <property type="entry name" value="C2 domain"/>
    <property type="match status" value="2"/>
</dbReference>
<evidence type="ECO:0000313" key="14">
    <source>
        <dbReference type="Proteomes" id="UP000314294"/>
    </source>
</evidence>
<evidence type="ECO:0000256" key="7">
    <source>
        <dbReference type="ARBA" id="ARBA00022837"/>
    </source>
</evidence>
<proteinExistence type="inferred from homology"/>
<feature type="compositionally biased region" description="Low complexity" evidence="10">
    <location>
        <begin position="16"/>
        <end position="30"/>
    </location>
</feature>
<dbReference type="AlphaFoldDB" id="A0A4Z2H1I2"/>
<dbReference type="SMART" id="SM00239">
    <property type="entry name" value="C2"/>
    <property type="match status" value="1"/>
</dbReference>
<dbReference type="GO" id="GO:0005509">
    <property type="term" value="F:calcium ion binding"/>
    <property type="evidence" value="ECO:0007669"/>
    <property type="project" value="TreeGrafter"/>
</dbReference>
<comment type="subcellular location">
    <subcellularLocation>
        <location evidence="2">Membrane</location>
        <topology evidence="2">Multi-pass membrane protein</topology>
    </subcellularLocation>
</comment>
<dbReference type="GO" id="GO:0046928">
    <property type="term" value="P:regulation of neurotransmitter secretion"/>
    <property type="evidence" value="ECO:0007669"/>
    <property type="project" value="TreeGrafter"/>
</dbReference>
<keyword evidence="6" id="KW-0677">Repeat</keyword>
<keyword evidence="4 11" id="KW-0812">Transmembrane</keyword>
<dbReference type="SUPFAM" id="SSF49562">
    <property type="entry name" value="C2 domain (Calcium/lipid-binding domain, CaLB)"/>
    <property type="match status" value="2"/>
</dbReference>
<evidence type="ECO:0000256" key="5">
    <source>
        <dbReference type="ARBA" id="ARBA00022723"/>
    </source>
</evidence>
<organism evidence="13 14">
    <name type="scientific">Liparis tanakae</name>
    <name type="common">Tanaka's snailfish</name>
    <dbReference type="NCBI Taxonomy" id="230148"/>
    <lineage>
        <taxon>Eukaryota</taxon>
        <taxon>Metazoa</taxon>
        <taxon>Chordata</taxon>
        <taxon>Craniata</taxon>
        <taxon>Vertebrata</taxon>
        <taxon>Euteleostomi</taxon>
        <taxon>Actinopterygii</taxon>
        <taxon>Neopterygii</taxon>
        <taxon>Teleostei</taxon>
        <taxon>Neoteleostei</taxon>
        <taxon>Acanthomorphata</taxon>
        <taxon>Eupercaria</taxon>
        <taxon>Perciformes</taxon>
        <taxon>Cottioidei</taxon>
        <taxon>Cottales</taxon>
        <taxon>Liparidae</taxon>
        <taxon>Liparis</taxon>
    </lineage>
</organism>
<evidence type="ECO:0000256" key="4">
    <source>
        <dbReference type="ARBA" id="ARBA00022692"/>
    </source>
</evidence>
<accession>A0A4Z2H1I2</accession>
<evidence type="ECO:0000259" key="12">
    <source>
        <dbReference type="PROSITE" id="PS50004"/>
    </source>
</evidence>
<evidence type="ECO:0000313" key="13">
    <source>
        <dbReference type="EMBL" id="TNN58752.1"/>
    </source>
</evidence>
<comment type="cofactor">
    <cofactor evidence="1">
        <name>Ca(2+)</name>
        <dbReference type="ChEBI" id="CHEBI:29108"/>
    </cofactor>
</comment>
<dbReference type="Proteomes" id="UP000314294">
    <property type="component" value="Unassembled WGS sequence"/>
</dbReference>
<sequence length="605" mass="68296">MDSKKPAKMLQHLRQKMPQMKKMPQMPQMKKLPRLRRGKTAPDKDLAELDHTLDHRMSASVPDIHDMRQQYNSPSHSSPSEPGGGGSGLVMKSVTGGAGRSDAAHRTGWASQESFDGLSVEDKDSPETNYRPAGGTEPKGMMNVYSPDPASVEISKDNAQYETGNESHMSDSAGDHLKSFLLTINLKEGHNLVIRDRCGTSDPYVKFKLDGKMIHKSKVVYKNLNPTWNETFSLHVKDLHHNLYIKVYDRDLTTDDFMGSASVALSDLEMDKHSEMSLPLSDPNSMEDDMGNILLDICLSHRDSKKHNNVGKVSNPQWKEKFSFNQFPDKPENLEVELLSKGIRNEECLGTPVKDIHEVLVVTIFDDDGDKAPDFLGKVAIPLLTIHNGQTIAFPLKKVDLGALLKGSVTLEMEVFFNAVRAGLRTFNPKEKRIMEDNPKFSKKVLGRNVLRITNMFKGMKSSGLYIKSCLQWERVHRSLIALLESEKKGLMDKIHMVQDTILIVQNVLDEVASFGERIKNTFNWSVPFLSCLAFVIFVIATILTYYVSLRYIILIWGINKFTKKLRKPYAVDNNEVLDFLTRVPSDVQKVHYSEMMDIGKKKLA</sequence>
<dbReference type="CDD" id="cd04042">
    <property type="entry name" value="C2A_MCTP_PRT"/>
    <property type="match status" value="1"/>
</dbReference>
<keyword evidence="8 11" id="KW-1133">Transmembrane helix</keyword>
<dbReference type="PROSITE" id="PS50004">
    <property type="entry name" value="C2"/>
    <property type="match status" value="1"/>
</dbReference>
<evidence type="ECO:0000256" key="6">
    <source>
        <dbReference type="ARBA" id="ARBA00022737"/>
    </source>
</evidence>
<evidence type="ECO:0000256" key="10">
    <source>
        <dbReference type="SAM" id="MobiDB-lite"/>
    </source>
</evidence>
<evidence type="ECO:0000256" key="1">
    <source>
        <dbReference type="ARBA" id="ARBA00001913"/>
    </source>
</evidence>
<evidence type="ECO:0000256" key="9">
    <source>
        <dbReference type="ARBA" id="ARBA00023136"/>
    </source>
</evidence>
<dbReference type="PANTHER" id="PTHR45911">
    <property type="entry name" value="C2 DOMAIN-CONTAINING PROTEIN"/>
    <property type="match status" value="1"/>
</dbReference>
<comment type="caution">
    <text evidence="13">The sequence shown here is derived from an EMBL/GenBank/DDBJ whole genome shotgun (WGS) entry which is preliminary data.</text>
</comment>
<gene>
    <name evidence="13" type="primary">MCTP2_0</name>
    <name evidence="13" type="ORF">EYF80_030997</name>
</gene>
<evidence type="ECO:0000256" key="3">
    <source>
        <dbReference type="ARBA" id="ARBA00007923"/>
    </source>
</evidence>
<dbReference type="InterPro" id="IPR013583">
    <property type="entry name" value="MCTP_C"/>
</dbReference>
<dbReference type="Pfam" id="PF08372">
    <property type="entry name" value="PRT_C"/>
    <property type="match status" value="1"/>
</dbReference>